<dbReference type="RefSeq" id="WP_379957078.1">
    <property type="nucleotide sequence ID" value="NZ_JAUYVI010000005.1"/>
</dbReference>
<comment type="subcellular location">
    <subcellularLocation>
        <location evidence="1">Cell membrane</location>
        <topology evidence="1">Multi-pass membrane protein</topology>
    </subcellularLocation>
</comment>
<keyword evidence="9" id="KW-1185">Reference proteome</keyword>
<dbReference type="Pfam" id="PF02687">
    <property type="entry name" value="FtsX"/>
    <property type="match status" value="2"/>
</dbReference>
<feature type="transmembrane region" description="Helical" evidence="6">
    <location>
        <begin position="444"/>
        <end position="464"/>
    </location>
</feature>
<evidence type="ECO:0000256" key="3">
    <source>
        <dbReference type="ARBA" id="ARBA00022692"/>
    </source>
</evidence>
<protein>
    <submittedName>
        <fullName evidence="8">FtsX-like permease family protein</fullName>
    </submittedName>
</protein>
<dbReference type="Proteomes" id="UP001230156">
    <property type="component" value="Unassembled WGS sequence"/>
</dbReference>
<evidence type="ECO:0000256" key="1">
    <source>
        <dbReference type="ARBA" id="ARBA00004651"/>
    </source>
</evidence>
<evidence type="ECO:0000313" key="8">
    <source>
        <dbReference type="EMBL" id="MDQ7249268.1"/>
    </source>
</evidence>
<organism evidence="8 9">
    <name type="scientific">Dongia sedimenti</name>
    <dbReference type="NCBI Taxonomy" id="3064282"/>
    <lineage>
        <taxon>Bacteria</taxon>
        <taxon>Pseudomonadati</taxon>
        <taxon>Pseudomonadota</taxon>
        <taxon>Alphaproteobacteria</taxon>
        <taxon>Rhodospirillales</taxon>
        <taxon>Dongiaceae</taxon>
        <taxon>Dongia</taxon>
    </lineage>
</organism>
<dbReference type="EMBL" id="JAUYVI010000005">
    <property type="protein sequence ID" value="MDQ7249268.1"/>
    <property type="molecule type" value="Genomic_DNA"/>
</dbReference>
<sequence>MIGVPALLRITLREMRGGRTGGRVRGFRIFLLCLLLGVAIVAGVGSIAASIDAGIAADGKRILGGDYEFRLTYQPLTQDQANVLKSGTQVSHTVEMRAMARPAAEANGATSTNASLAGNATLVELKAVDLIYPLYGKVVLDPDISLAAALQKDAAGRYGAVAEPALVQRLGLKLGDELRLGEARLQLRAVIADEPDRGSQVFNLGPRLMISGAALPETQLIQPGSLAYHVYRAKLPAAIDGPRWLAKIKAQFPDMPWRVRGVEDAAQGVKNFIDRTRMFLNMVGLSALLIGGLGIGNAVRVYLEGRAQSLAILKSLGATRNFVFTLHILLILRMAVIGTVLGLIVGAAAPYATQGMFARFDLHLIPALYPEPLLLAGGFGLLTALAFSLPALFQAMRVKPAQLFRAVATELGEFRRRDLIPITLIGLALTGLAVLSTGNVKLSLGFVVAVLLALGLFQLLAVGLRRLARWGRARSGNRALRFALAAIGRPRAPTASIVLSLGLGLTVLVAVMQIQASLIHEMESSLPAKAPSFYFLDIQPNQVADFDREMGAFPTAEGLERVPMLRGRIMKLRDVPVDQIQAPEDHAWVLKGDRGITWSAQPPKGSRLVEGRWWAPDYQGPPLISLDAETARAFNLKIGDTITVNVLGREITGTIENLREIDWSSLSINFVMVFSPGMMSGAPQTHIATLHVEPDQEGALIALLAKDFPNVSAVRVRDAIASAAEILRSVGAAVRAAAGVALAAGVLVLAGAMAAGQQRRIYESVLLKMLGGRRRDIARSFLWEFALLALSAAAIALAIGSIGAWFFLSRVMETAFVFSASAALGAVALSLTLALVIGFAASWRALGAKAAPYLRNE</sequence>
<feature type="transmembrane region" description="Helical" evidence="6">
    <location>
        <begin position="278"/>
        <end position="303"/>
    </location>
</feature>
<proteinExistence type="predicted"/>
<dbReference type="InterPro" id="IPR038766">
    <property type="entry name" value="Membrane_comp_ABC_pdt"/>
</dbReference>
<evidence type="ECO:0000256" key="2">
    <source>
        <dbReference type="ARBA" id="ARBA00022475"/>
    </source>
</evidence>
<feature type="transmembrane region" description="Helical" evidence="6">
    <location>
        <begin position="814"/>
        <end position="841"/>
    </location>
</feature>
<accession>A0ABU0YRM0</accession>
<reference evidence="9" key="1">
    <citation type="submission" date="2023-08" db="EMBL/GenBank/DDBJ databases">
        <title>Rhodospirillaceae gen. nov., a novel taxon isolated from the Yangtze River Yuezi River estuary sludge.</title>
        <authorList>
            <person name="Ruan L."/>
        </authorList>
    </citation>
    <scope>NUCLEOTIDE SEQUENCE [LARGE SCALE GENOMIC DNA]</scope>
    <source>
        <strain evidence="9">R-7</strain>
    </source>
</reference>
<dbReference type="PANTHER" id="PTHR30287">
    <property type="entry name" value="MEMBRANE COMPONENT OF PREDICTED ABC SUPERFAMILY METABOLITE UPTAKE TRANSPORTER"/>
    <property type="match status" value="1"/>
</dbReference>
<feature type="transmembrane region" description="Helical" evidence="6">
    <location>
        <begin position="497"/>
        <end position="516"/>
    </location>
</feature>
<gene>
    <name evidence="8" type="ORF">Q8A70_16390</name>
</gene>
<evidence type="ECO:0000256" key="4">
    <source>
        <dbReference type="ARBA" id="ARBA00022989"/>
    </source>
</evidence>
<evidence type="ECO:0000259" key="7">
    <source>
        <dbReference type="Pfam" id="PF02687"/>
    </source>
</evidence>
<feature type="transmembrane region" description="Helical" evidence="6">
    <location>
        <begin position="324"/>
        <end position="353"/>
    </location>
</feature>
<evidence type="ECO:0000256" key="6">
    <source>
        <dbReference type="SAM" id="Phobius"/>
    </source>
</evidence>
<feature type="transmembrane region" description="Helical" evidence="6">
    <location>
        <begin position="373"/>
        <end position="393"/>
    </location>
</feature>
<name>A0ABU0YRM0_9PROT</name>
<feature type="domain" description="ABC3 transporter permease C-terminal" evidence="7">
    <location>
        <begin position="282"/>
        <end position="400"/>
    </location>
</feature>
<keyword evidence="3 6" id="KW-0812">Transmembrane</keyword>
<feature type="transmembrane region" description="Helical" evidence="6">
    <location>
        <begin position="29"/>
        <end position="51"/>
    </location>
</feature>
<keyword evidence="2" id="KW-1003">Cell membrane</keyword>
<evidence type="ECO:0000256" key="5">
    <source>
        <dbReference type="ARBA" id="ARBA00023136"/>
    </source>
</evidence>
<feature type="transmembrane region" description="Helical" evidence="6">
    <location>
        <begin position="419"/>
        <end position="438"/>
    </location>
</feature>
<dbReference type="PANTHER" id="PTHR30287:SF1">
    <property type="entry name" value="INNER MEMBRANE PROTEIN"/>
    <property type="match status" value="1"/>
</dbReference>
<comment type="caution">
    <text evidence="8">The sequence shown here is derived from an EMBL/GenBank/DDBJ whole genome shotgun (WGS) entry which is preliminary data.</text>
</comment>
<feature type="transmembrane region" description="Helical" evidence="6">
    <location>
        <begin position="736"/>
        <end position="756"/>
    </location>
</feature>
<feature type="domain" description="ABC3 transporter permease C-terminal" evidence="7">
    <location>
        <begin position="737"/>
        <end position="847"/>
    </location>
</feature>
<keyword evidence="4 6" id="KW-1133">Transmembrane helix</keyword>
<keyword evidence="5 6" id="KW-0472">Membrane</keyword>
<evidence type="ECO:0000313" key="9">
    <source>
        <dbReference type="Proteomes" id="UP001230156"/>
    </source>
</evidence>
<dbReference type="InterPro" id="IPR003838">
    <property type="entry name" value="ABC3_permease_C"/>
</dbReference>
<feature type="transmembrane region" description="Helical" evidence="6">
    <location>
        <begin position="777"/>
        <end position="808"/>
    </location>
</feature>